<accession>A0A1N6MRG9</accession>
<dbReference type="EMBL" id="FTLG01000020">
    <property type="protein sequence ID" value="SIP71443.1"/>
    <property type="molecule type" value="Genomic_DNA"/>
</dbReference>
<evidence type="ECO:0000313" key="1">
    <source>
        <dbReference type="EMBL" id="SIP71443.1"/>
    </source>
</evidence>
<gene>
    <name evidence="1" type="ORF">XIS1_1160023</name>
</gene>
<dbReference type="Proteomes" id="UP000196435">
    <property type="component" value="Unassembled WGS sequence"/>
</dbReference>
<proteinExistence type="predicted"/>
<evidence type="ECO:0000313" key="2">
    <source>
        <dbReference type="Proteomes" id="UP000196435"/>
    </source>
</evidence>
<organism evidence="1 2">
    <name type="scientific">Xenorhabdus innexi</name>
    <dbReference type="NCBI Taxonomy" id="290109"/>
    <lineage>
        <taxon>Bacteria</taxon>
        <taxon>Pseudomonadati</taxon>
        <taxon>Pseudomonadota</taxon>
        <taxon>Gammaproteobacteria</taxon>
        <taxon>Enterobacterales</taxon>
        <taxon>Morganellaceae</taxon>
        <taxon>Xenorhabdus</taxon>
    </lineage>
</organism>
<dbReference type="AlphaFoldDB" id="A0A1N6MRG9"/>
<name>A0A1N6MRG9_9GAMM</name>
<sequence length="45" mass="5068">MKRWKLPIVTKGSKAQNKTVTDITKSLAITAQNSDTHKLNFLIIN</sequence>
<protein>
    <submittedName>
        <fullName evidence="1">Uncharacterized protein</fullName>
    </submittedName>
</protein>
<reference evidence="2" key="1">
    <citation type="submission" date="2016-12" db="EMBL/GenBank/DDBJ databases">
        <authorList>
            <person name="Gaudriault S."/>
        </authorList>
    </citation>
    <scope>NUCLEOTIDE SEQUENCE [LARGE SCALE GENOMIC DNA]</scope>
    <source>
        <strain evidence="2">HGB1681 (deposited as PTA-6826 in the American Type Culture Collection)</strain>
    </source>
</reference>